<proteinExistence type="predicted"/>
<feature type="transmembrane region" description="Helical" evidence="1">
    <location>
        <begin position="63"/>
        <end position="86"/>
    </location>
</feature>
<gene>
    <name evidence="2" type="ORF">AMORRO_LOCUS5899</name>
</gene>
<keyword evidence="1" id="KW-1133">Transmembrane helix</keyword>
<keyword evidence="1" id="KW-0472">Membrane</keyword>
<dbReference type="EMBL" id="CAJVPV010003718">
    <property type="protein sequence ID" value="CAG8558319.1"/>
    <property type="molecule type" value="Genomic_DNA"/>
</dbReference>
<dbReference type="AlphaFoldDB" id="A0A9N9FV23"/>
<comment type="caution">
    <text evidence="2">The sequence shown here is derived from an EMBL/GenBank/DDBJ whole genome shotgun (WGS) entry which is preliminary data.</text>
</comment>
<organism evidence="2 3">
    <name type="scientific">Acaulospora morrowiae</name>
    <dbReference type="NCBI Taxonomy" id="94023"/>
    <lineage>
        <taxon>Eukaryota</taxon>
        <taxon>Fungi</taxon>
        <taxon>Fungi incertae sedis</taxon>
        <taxon>Mucoromycota</taxon>
        <taxon>Glomeromycotina</taxon>
        <taxon>Glomeromycetes</taxon>
        <taxon>Diversisporales</taxon>
        <taxon>Acaulosporaceae</taxon>
        <taxon>Acaulospora</taxon>
    </lineage>
</organism>
<reference evidence="2" key="1">
    <citation type="submission" date="2021-06" db="EMBL/GenBank/DDBJ databases">
        <authorList>
            <person name="Kallberg Y."/>
            <person name="Tangrot J."/>
            <person name="Rosling A."/>
        </authorList>
    </citation>
    <scope>NUCLEOTIDE SEQUENCE</scope>
    <source>
        <strain evidence="2">CL551</strain>
    </source>
</reference>
<keyword evidence="1" id="KW-0812">Transmembrane</keyword>
<protein>
    <submittedName>
        <fullName evidence="2">14436_t:CDS:1</fullName>
    </submittedName>
</protein>
<sequence>MRHVPFYTPRFHSSQDVCGKEKRVAIWFLDLVKRKNEQQWHFSNYSDTHFFQTTINGITSSRLYASTLTTLIALLLMIMSLVNWSFNGDNNHHNGGYFDNDDYVPNDCFSDNNDCSKQRKSPSK</sequence>
<evidence type="ECO:0000313" key="2">
    <source>
        <dbReference type="EMBL" id="CAG8558319.1"/>
    </source>
</evidence>
<evidence type="ECO:0000313" key="3">
    <source>
        <dbReference type="Proteomes" id="UP000789342"/>
    </source>
</evidence>
<name>A0A9N9FV23_9GLOM</name>
<accession>A0A9N9FV23</accession>
<keyword evidence="3" id="KW-1185">Reference proteome</keyword>
<evidence type="ECO:0000256" key="1">
    <source>
        <dbReference type="SAM" id="Phobius"/>
    </source>
</evidence>
<dbReference type="Proteomes" id="UP000789342">
    <property type="component" value="Unassembled WGS sequence"/>
</dbReference>